<sequence>MNLHLLLDTNGRIRLVSKFKENFLGHQHADFTGSFIQDYLSAEDAQPLLYFLKTASAEDTIIRSALSFKTHNATTAKVEITLTCLSDNPTVNGIAASIRNIVTELPGKQRSAHAINASFYINHPLGILQLNKTGEITRVNTQLLTDSGYTLSDIQHKPLLNFILPQYRYKALRKFVQACNQGKASTFDVEVFKAGDGILDVNLTMVAVLFQNQIFEIHVSIKNITERLALQQTLKKLSIVADKTTNGVVILNPNFRVEWVNDGFLQMTGYKYAEVLESKISQLLKLETLDSEVLEDARQKMAKGVSVEQEMLCYRKDGTTFWNLIKATPIFDDLGKLERYIIIHVDITEKKKAEMELRLLADDLYRQNKELHQFAYIVSHNLRSPVANIVGLTNLLELFKDDADVHGQTLKKLIKSVNNLDAVIKDLSYILTVNNASKDLFKEPIHLQDLLHQVLIDLQPIIVHTDADIMLPPKPLVVHTNRAYMYSILYNLISNAIKYRSYQKPHVKIDYYFTEEHTIIYVADNGKGIDLDKHADDLFKPYKRFDAKVEGKGLGLFLVKSHVEAMGGSLNLKSKLNQGSTFYIKLPLG</sequence>
<dbReference type="PRINTS" id="PR00344">
    <property type="entry name" value="BCTRLSENSOR"/>
</dbReference>
<dbReference type="InterPro" id="IPR000014">
    <property type="entry name" value="PAS"/>
</dbReference>
<dbReference type="Proteomes" id="UP000503278">
    <property type="component" value="Chromosome"/>
</dbReference>
<dbReference type="PANTHER" id="PTHR43304:SF1">
    <property type="entry name" value="PAC DOMAIN-CONTAINING PROTEIN"/>
    <property type="match status" value="1"/>
</dbReference>
<dbReference type="SMART" id="SM00387">
    <property type="entry name" value="HATPase_c"/>
    <property type="match status" value="1"/>
</dbReference>
<evidence type="ECO:0000256" key="5">
    <source>
        <dbReference type="ARBA" id="ARBA00022777"/>
    </source>
</evidence>
<dbReference type="PROSITE" id="PS50113">
    <property type="entry name" value="PAC"/>
    <property type="match status" value="1"/>
</dbReference>
<dbReference type="InterPro" id="IPR005467">
    <property type="entry name" value="His_kinase_dom"/>
</dbReference>
<dbReference type="Gene3D" id="3.30.450.20">
    <property type="entry name" value="PAS domain"/>
    <property type="match status" value="2"/>
</dbReference>
<dbReference type="SUPFAM" id="SSF55785">
    <property type="entry name" value="PYP-like sensor domain (PAS domain)"/>
    <property type="match status" value="3"/>
</dbReference>
<dbReference type="Pfam" id="PF00512">
    <property type="entry name" value="HisKA"/>
    <property type="match status" value="1"/>
</dbReference>
<dbReference type="EMBL" id="CP051682">
    <property type="protein sequence ID" value="QJD94453.1"/>
    <property type="molecule type" value="Genomic_DNA"/>
</dbReference>
<dbReference type="SMART" id="SM00091">
    <property type="entry name" value="PAS"/>
    <property type="match status" value="2"/>
</dbReference>
<evidence type="ECO:0000256" key="2">
    <source>
        <dbReference type="ARBA" id="ARBA00012438"/>
    </source>
</evidence>
<dbReference type="RefSeq" id="WP_169605472.1">
    <property type="nucleotide sequence ID" value="NZ_CP051682.1"/>
</dbReference>
<accession>A0A7L5E0V3</accession>
<dbReference type="Gene3D" id="3.30.565.10">
    <property type="entry name" value="Histidine kinase-like ATPase, C-terminal domain"/>
    <property type="match status" value="1"/>
</dbReference>
<dbReference type="InterPro" id="IPR004358">
    <property type="entry name" value="Sig_transdc_His_kin-like_C"/>
</dbReference>
<keyword evidence="10" id="KW-1185">Reference proteome</keyword>
<evidence type="ECO:0000256" key="4">
    <source>
        <dbReference type="ARBA" id="ARBA00022679"/>
    </source>
</evidence>
<dbReference type="CDD" id="cd00075">
    <property type="entry name" value="HATPase"/>
    <property type="match status" value="1"/>
</dbReference>
<feature type="domain" description="Histidine kinase" evidence="6">
    <location>
        <begin position="377"/>
        <end position="589"/>
    </location>
</feature>
<dbReference type="Pfam" id="PF02518">
    <property type="entry name" value="HATPase_c"/>
    <property type="match status" value="1"/>
</dbReference>
<comment type="catalytic activity">
    <reaction evidence="1">
        <text>ATP + protein L-histidine = ADP + protein N-phospho-L-histidine.</text>
        <dbReference type="EC" id="2.7.13.3"/>
    </reaction>
</comment>
<dbReference type="SMART" id="SM00086">
    <property type="entry name" value="PAC"/>
    <property type="match status" value="2"/>
</dbReference>
<reference evidence="9 10" key="1">
    <citation type="submission" date="2020-04" db="EMBL/GenBank/DDBJ databases">
        <title>Genome sequencing of novel species.</title>
        <authorList>
            <person name="Heo J."/>
            <person name="Kim S.-J."/>
            <person name="Kim J.-S."/>
            <person name="Hong S.-B."/>
            <person name="Kwon S.-W."/>
        </authorList>
    </citation>
    <scope>NUCLEOTIDE SEQUENCE [LARGE SCALE GENOMIC DNA]</scope>
    <source>
        <strain evidence="9 10">F39-2</strain>
    </source>
</reference>
<keyword evidence="5" id="KW-0418">Kinase</keyword>
<dbReference type="NCBIfam" id="TIGR00229">
    <property type="entry name" value="sensory_box"/>
    <property type="match status" value="1"/>
</dbReference>
<dbReference type="InterPro" id="IPR036097">
    <property type="entry name" value="HisK_dim/P_sf"/>
</dbReference>
<dbReference type="PROSITE" id="PS50112">
    <property type="entry name" value="PAS"/>
    <property type="match status" value="1"/>
</dbReference>
<evidence type="ECO:0000256" key="3">
    <source>
        <dbReference type="ARBA" id="ARBA00022553"/>
    </source>
</evidence>
<dbReference type="InterPro" id="IPR036890">
    <property type="entry name" value="HATPase_C_sf"/>
</dbReference>
<dbReference type="InterPro" id="IPR035965">
    <property type="entry name" value="PAS-like_dom_sf"/>
</dbReference>
<gene>
    <name evidence="9" type="ORF">HH214_00500</name>
</gene>
<dbReference type="KEGG" id="mrob:HH214_00500"/>
<proteinExistence type="predicted"/>
<feature type="domain" description="PAS" evidence="7">
    <location>
        <begin position="233"/>
        <end position="308"/>
    </location>
</feature>
<evidence type="ECO:0000259" key="8">
    <source>
        <dbReference type="PROSITE" id="PS50113"/>
    </source>
</evidence>
<dbReference type="SMART" id="SM00388">
    <property type="entry name" value="HisKA"/>
    <property type="match status" value="1"/>
</dbReference>
<dbReference type="Gene3D" id="1.10.287.130">
    <property type="match status" value="1"/>
</dbReference>
<organism evidence="9 10">
    <name type="scientific">Mucilaginibacter robiniae</name>
    <dbReference type="NCBI Taxonomy" id="2728022"/>
    <lineage>
        <taxon>Bacteria</taxon>
        <taxon>Pseudomonadati</taxon>
        <taxon>Bacteroidota</taxon>
        <taxon>Sphingobacteriia</taxon>
        <taxon>Sphingobacteriales</taxon>
        <taxon>Sphingobacteriaceae</taxon>
        <taxon>Mucilaginibacter</taxon>
    </lineage>
</organism>
<dbReference type="AlphaFoldDB" id="A0A7L5E0V3"/>
<protein>
    <recommendedName>
        <fullName evidence="2">histidine kinase</fullName>
        <ecNumber evidence="2">2.7.13.3</ecNumber>
    </recommendedName>
</protein>
<dbReference type="InterPro" id="IPR052162">
    <property type="entry name" value="Sensor_kinase/Photoreceptor"/>
</dbReference>
<evidence type="ECO:0000259" key="6">
    <source>
        <dbReference type="PROSITE" id="PS50109"/>
    </source>
</evidence>
<dbReference type="InterPro" id="IPR001610">
    <property type="entry name" value="PAC"/>
</dbReference>
<feature type="domain" description="PAC" evidence="8">
    <location>
        <begin position="307"/>
        <end position="359"/>
    </location>
</feature>
<dbReference type="CDD" id="cd00082">
    <property type="entry name" value="HisKA"/>
    <property type="match status" value="1"/>
</dbReference>
<dbReference type="InterPro" id="IPR003661">
    <property type="entry name" value="HisK_dim/P_dom"/>
</dbReference>
<keyword evidence="3" id="KW-0597">Phosphoprotein</keyword>
<evidence type="ECO:0000259" key="7">
    <source>
        <dbReference type="PROSITE" id="PS50112"/>
    </source>
</evidence>
<dbReference type="SUPFAM" id="SSF55874">
    <property type="entry name" value="ATPase domain of HSP90 chaperone/DNA topoisomerase II/histidine kinase"/>
    <property type="match status" value="1"/>
</dbReference>
<dbReference type="SUPFAM" id="SSF47384">
    <property type="entry name" value="Homodimeric domain of signal transducing histidine kinase"/>
    <property type="match status" value="1"/>
</dbReference>
<dbReference type="Pfam" id="PF13426">
    <property type="entry name" value="PAS_9"/>
    <property type="match status" value="2"/>
</dbReference>
<evidence type="ECO:0000313" key="10">
    <source>
        <dbReference type="Proteomes" id="UP000503278"/>
    </source>
</evidence>
<dbReference type="CDD" id="cd00130">
    <property type="entry name" value="PAS"/>
    <property type="match status" value="2"/>
</dbReference>
<evidence type="ECO:0000256" key="1">
    <source>
        <dbReference type="ARBA" id="ARBA00000085"/>
    </source>
</evidence>
<evidence type="ECO:0000313" key="9">
    <source>
        <dbReference type="EMBL" id="QJD94453.1"/>
    </source>
</evidence>
<dbReference type="PANTHER" id="PTHR43304">
    <property type="entry name" value="PHYTOCHROME-LIKE PROTEIN CPH1"/>
    <property type="match status" value="1"/>
</dbReference>
<dbReference type="EC" id="2.7.13.3" evidence="2"/>
<dbReference type="GO" id="GO:0000155">
    <property type="term" value="F:phosphorelay sensor kinase activity"/>
    <property type="evidence" value="ECO:0007669"/>
    <property type="project" value="InterPro"/>
</dbReference>
<name>A0A7L5E0V3_9SPHI</name>
<keyword evidence="4" id="KW-0808">Transferase</keyword>
<dbReference type="InterPro" id="IPR003594">
    <property type="entry name" value="HATPase_dom"/>
</dbReference>
<dbReference type="InterPro" id="IPR000700">
    <property type="entry name" value="PAS-assoc_C"/>
</dbReference>
<dbReference type="PROSITE" id="PS50109">
    <property type="entry name" value="HIS_KIN"/>
    <property type="match status" value="1"/>
</dbReference>